<feature type="signal peptide" evidence="1">
    <location>
        <begin position="1"/>
        <end position="21"/>
    </location>
</feature>
<dbReference type="Proteomes" id="UP000441208">
    <property type="component" value="Unassembled WGS sequence"/>
</dbReference>
<evidence type="ECO:0000313" key="5">
    <source>
        <dbReference type="EMBL" id="KAE9120160.1"/>
    </source>
</evidence>
<proteinExistence type="predicted"/>
<dbReference type="EMBL" id="QXFX01000486">
    <property type="protein sequence ID" value="KAE9113899.1"/>
    <property type="molecule type" value="Genomic_DNA"/>
</dbReference>
<evidence type="ECO:0008006" key="20">
    <source>
        <dbReference type="Google" id="ProtNLM"/>
    </source>
</evidence>
<evidence type="ECO:0000313" key="13">
    <source>
        <dbReference type="Proteomes" id="UP000437068"/>
    </source>
</evidence>
<dbReference type="Proteomes" id="UP000476176">
    <property type="component" value="Unassembled WGS sequence"/>
</dbReference>
<name>A0A6A3ZTG8_9STRA</name>
<evidence type="ECO:0000313" key="8">
    <source>
        <dbReference type="EMBL" id="KAE9233854.1"/>
    </source>
</evidence>
<gene>
    <name evidence="10" type="ORF">PF001_g23666</name>
    <name evidence="9" type="ORF">PF002_g9195</name>
    <name evidence="8" type="ORF">PF004_g9532</name>
    <name evidence="7" type="ORF">PF005_g10970</name>
    <name evidence="6" type="ORF">PF006_g9592</name>
    <name evidence="5" type="ORF">PF007_g8271</name>
    <name evidence="2" type="ORF">PF009_g8813</name>
    <name evidence="4" type="ORF">PF010_g9902</name>
    <name evidence="3" type="ORF">PF011_g6054</name>
</gene>
<dbReference type="EMBL" id="QXGA01000463">
    <property type="protein sequence ID" value="KAE9145560.1"/>
    <property type="molecule type" value="Genomic_DNA"/>
</dbReference>
<dbReference type="OrthoDB" id="136078at2759"/>
<evidence type="ECO:0000313" key="16">
    <source>
        <dbReference type="Proteomes" id="UP000441208"/>
    </source>
</evidence>
<evidence type="ECO:0000313" key="12">
    <source>
        <dbReference type="Proteomes" id="UP000433483"/>
    </source>
</evidence>
<feature type="chain" id="PRO_5036167047" description="RxLR effector protein" evidence="1">
    <location>
        <begin position="22"/>
        <end position="57"/>
    </location>
</feature>
<evidence type="ECO:0000313" key="17">
    <source>
        <dbReference type="Proteomes" id="UP000460718"/>
    </source>
</evidence>
<evidence type="ECO:0000313" key="19">
    <source>
        <dbReference type="Proteomes" id="UP000488956"/>
    </source>
</evidence>
<dbReference type="Proteomes" id="UP000460718">
    <property type="component" value="Unassembled WGS sequence"/>
</dbReference>
<evidence type="ECO:0000313" key="6">
    <source>
        <dbReference type="EMBL" id="KAE9145560.1"/>
    </source>
</evidence>
<keyword evidence="1" id="KW-0732">Signal</keyword>
<evidence type="ECO:0000313" key="15">
    <source>
        <dbReference type="Proteomes" id="UP000440732"/>
    </source>
</evidence>
<sequence length="57" mass="6298">MLFFVSAVIASILSRYTSTSASHTNGRKRGEHRSVNVYGKILHVTRTSTLSLTSMNI</sequence>
<dbReference type="Proteomes" id="UP000488956">
    <property type="component" value="Unassembled WGS sequence"/>
</dbReference>
<dbReference type="EMBL" id="QXFZ01000343">
    <property type="protein sequence ID" value="KAE9120160.1"/>
    <property type="molecule type" value="Genomic_DNA"/>
</dbReference>
<comment type="caution">
    <text evidence="9">The sequence shown here is derived from an EMBL/GenBank/DDBJ whole genome shotgun (WGS) entry which is preliminary data.</text>
</comment>
<dbReference type="Proteomes" id="UP000440732">
    <property type="component" value="Unassembled WGS sequence"/>
</dbReference>
<organism evidence="9 14">
    <name type="scientific">Phytophthora fragariae</name>
    <dbReference type="NCBI Taxonomy" id="53985"/>
    <lineage>
        <taxon>Eukaryota</taxon>
        <taxon>Sar</taxon>
        <taxon>Stramenopiles</taxon>
        <taxon>Oomycota</taxon>
        <taxon>Peronosporomycetes</taxon>
        <taxon>Peronosporales</taxon>
        <taxon>Peronosporaceae</taxon>
        <taxon>Phytophthora</taxon>
    </lineage>
</organism>
<reference evidence="11 12" key="1">
    <citation type="submission" date="2018-08" db="EMBL/GenBank/DDBJ databases">
        <title>Genomic investigation of the strawberry pathogen Phytophthora fragariae indicates pathogenicity is determined by transcriptional variation in three key races.</title>
        <authorList>
            <person name="Adams T.M."/>
            <person name="Armitage A.D."/>
            <person name="Sobczyk M.K."/>
            <person name="Bates H.J."/>
            <person name="Dunwell J.M."/>
            <person name="Nellist C.F."/>
            <person name="Harrison R.J."/>
        </authorList>
    </citation>
    <scope>NUCLEOTIDE SEQUENCE [LARGE SCALE GENOMIC DNA]</scope>
    <source>
        <strain evidence="10 13">A4</strain>
        <strain evidence="9 14">BC-1</strain>
        <strain evidence="8 18">BC-23</strain>
        <strain evidence="7 12">NOV-27</strain>
        <strain evidence="6 15">NOV-5</strain>
        <strain evidence="5 16">NOV-71</strain>
        <strain evidence="2 11">NOV-9</strain>
        <strain evidence="4 19">ONT-3</strain>
        <strain evidence="3 17">SCRP245</strain>
    </source>
</reference>
<evidence type="ECO:0000313" key="14">
    <source>
        <dbReference type="Proteomes" id="UP000440367"/>
    </source>
</evidence>
<dbReference type="EMBL" id="QXGF01000363">
    <property type="protein sequence ID" value="KAE8941394.1"/>
    <property type="molecule type" value="Genomic_DNA"/>
</dbReference>
<evidence type="ECO:0000256" key="1">
    <source>
        <dbReference type="SAM" id="SignalP"/>
    </source>
</evidence>
<dbReference type="Proteomes" id="UP000437068">
    <property type="component" value="Unassembled WGS sequence"/>
</dbReference>
<keyword evidence="12" id="KW-1185">Reference proteome</keyword>
<evidence type="ECO:0000313" key="10">
    <source>
        <dbReference type="EMBL" id="KAE9281683.1"/>
    </source>
</evidence>
<evidence type="ECO:0000313" key="18">
    <source>
        <dbReference type="Proteomes" id="UP000476176"/>
    </source>
</evidence>
<evidence type="ECO:0000313" key="7">
    <source>
        <dbReference type="EMBL" id="KAE9211536.1"/>
    </source>
</evidence>
<dbReference type="EMBL" id="QXGC01000471">
    <property type="protein sequence ID" value="KAE9233854.1"/>
    <property type="molecule type" value="Genomic_DNA"/>
</dbReference>
<accession>A0A6A3ZTG8</accession>
<dbReference type="EMBL" id="QXGD01000373">
    <property type="protein sequence ID" value="KAE9241584.1"/>
    <property type="molecule type" value="Genomic_DNA"/>
</dbReference>
<dbReference type="EMBL" id="QXGB01000534">
    <property type="protein sequence ID" value="KAE9211536.1"/>
    <property type="molecule type" value="Genomic_DNA"/>
</dbReference>
<dbReference type="EMBL" id="QXFW01000249">
    <property type="protein sequence ID" value="KAE9018913.1"/>
    <property type="molecule type" value="Genomic_DNA"/>
</dbReference>
<dbReference type="Proteomes" id="UP000433483">
    <property type="component" value="Unassembled WGS sequence"/>
</dbReference>
<dbReference type="Proteomes" id="UP000429523">
    <property type="component" value="Unassembled WGS sequence"/>
</dbReference>
<dbReference type="EMBL" id="QXGE01002465">
    <property type="protein sequence ID" value="KAE9281683.1"/>
    <property type="molecule type" value="Genomic_DNA"/>
</dbReference>
<evidence type="ECO:0000313" key="9">
    <source>
        <dbReference type="EMBL" id="KAE9241584.1"/>
    </source>
</evidence>
<evidence type="ECO:0000313" key="2">
    <source>
        <dbReference type="EMBL" id="KAE8941394.1"/>
    </source>
</evidence>
<protein>
    <recommendedName>
        <fullName evidence="20">RxLR effector protein</fullName>
    </recommendedName>
</protein>
<evidence type="ECO:0000313" key="11">
    <source>
        <dbReference type="Proteomes" id="UP000429523"/>
    </source>
</evidence>
<dbReference type="Proteomes" id="UP000440367">
    <property type="component" value="Unassembled WGS sequence"/>
</dbReference>
<dbReference type="AlphaFoldDB" id="A0A6A3ZTG8"/>
<evidence type="ECO:0000313" key="3">
    <source>
        <dbReference type="EMBL" id="KAE9018913.1"/>
    </source>
</evidence>
<evidence type="ECO:0000313" key="4">
    <source>
        <dbReference type="EMBL" id="KAE9113899.1"/>
    </source>
</evidence>